<dbReference type="Proteomes" id="UP000005095">
    <property type="component" value="Chromosome"/>
</dbReference>
<proteinExistence type="predicted"/>
<accession>J1ARV2</accession>
<feature type="region of interest" description="Disordered" evidence="1">
    <location>
        <begin position="109"/>
        <end position="137"/>
    </location>
</feature>
<keyword evidence="4" id="KW-1185">Reference proteome</keyword>
<organism evidence="3 4">
    <name type="scientific">Methanofollis liminatans DSM 4140</name>
    <dbReference type="NCBI Taxonomy" id="28892"/>
    <lineage>
        <taxon>Archaea</taxon>
        <taxon>Methanobacteriati</taxon>
        <taxon>Methanobacteriota</taxon>
        <taxon>Stenosarchaea group</taxon>
        <taxon>Methanomicrobia</taxon>
        <taxon>Methanomicrobiales</taxon>
        <taxon>Methanomicrobiaceae</taxon>
        <taxon>Methanofollis</taxon>
    </lineage>
</organism>
<dbReference type="EMBL" id="CM001555">
    <property type="protein sequence ID" value="EJG07768.1"/>
    <property type="molecule type" value="Genomic_DNA"/>
</dbReference>
<evidence type="ECO:0000256" key="1">
    <source>
        <dbReference type="SAM" id="MobiDB-lite"/>
    </source>
</evidence>
<dbReference type="Gene3D" id="2.60.220.30">
    <property type="match status" value="1"/>
</dbReference>
<name>J1ARV2_9EURY</name>
<evidence type="ECO:0000256" key="2">
    <source>
        <dbReference type="SAM" id="Phobius"/>
    </source>
</evidence>
<keyword evidence="2" id="KW-0812">Transmembrane</keyword>
<evidence type="ECO:0000313" key="3">
    <source>
        <dbReference type="EMBL" id="EJG07768.1"/>
    </source>
</evidence>
<keyword evidence="2" id="KW-1133">Transmembrane helix</keyword>
<dbReference type="STRING" id="28892.Metli_1824"/>
<sequence>MTLILLCALVTGAWAVPILPCDFWGDVTINGQPAAAGTTITALIDGEVCGEITMTEAGKYGTYAELGEKLVVQGKDGDAGKTIRFTVAGTAAGQTATFVAGDARRLDLSVSTGGTGGPSSGGDSGGPSTPVQSGTPVSAAAASSAVGTGVLQTTSTGAVTAALAVTTQDRTCTVKIAPGVVATGADGAPLQEVTVTALSGSGVPPVPEGTTYAFAGRAVTCGPAGATFDPAVTLSFTLSEEEWSQLSAADLSIKWYDEETGAWVDLPVEVDAATRTVTARVSHFSVFALFSPEKEVTMPSQTVATPQTTGQAGATAAPAGDAGTGAFPWAGLAGIAVLIVAVGAVYSWRNKKQQP</sequence>
<feature type="compositionally biased region" description="Gly residues" evidence="1">
    <location>
        <begin position="113"/>
        <end position="125"/>
    </location>
</feature>
<gene>
    <name evidence="3" type="ORF">Metli_1824</name>
</gene>
<protein>
    <submittedName>
        <fullName evidence="3">PKD domain-containing protein</fullName>
    </submittedName>
</protein>
<dbReference type="AlphaFoldDB" id="J1ARV2"/>
<reference evidence="3 4" key="1">
    <citation type="submission" date="2011-08" db="EMBL/GenBank/DDBJ databases">
        <title>The complete genome of Methanofollis liminatans DSM 4140.</title>
        <authorList>
            <consortium name="US DOE Joint Genome Institute (JGI-PGF)"/>
            <person name="Lucas S."/>
            <person name="Han J."/>
            <person name="Lapidus A."/>
            <person name="Bruce D."/>
            <person name="Goodwin L."/>
            <person name="Pitluck S."/>
            <person name="Peters L."/>
            <person name="Kyrpides N."/>
            <person name="Mavromatis K."/>
            <person name="Ivanova N."/>
            <person name="Mikhailova N."/>
            <person name="Lu M."/>
            <person name="Detter J.C."/>
            <person name="Tapia R."/>
            <person name="Han C."/>
            <person name="Land M."/>
            <person name="Hauser L."/>
            <person name="Markowitz V."/>
            <person name="Cheng J.-F."/>
            <person name="Hugenholtz P."/>
            <person name="Woyke T."/>
            <person name="Wu D."/>
            <person name="Spring S."/>
            <person name="Schuler E."/>
            <person name="Brambilla E."/>
            <person name="Klenk H.-P."/>
            <person name="Eisen J.A."/>
        </authorList>
    </citation>
    <scope>NUCLEOTIDE SEQUENCE [LARGE SCALE GENOMIC DNA]</scope>
    <source>
        <strain evidence="3 4">DSM 4140</strain>
    </source>
</reference>
<feature type="transmembrane region" description="Helical" evidence="2">
    <location>
        <begin position="326"/>
        <end position="348"/>
    </location>
</feature>
<dbReference type="HOGENOM" id="CLU_779905_0_0_2"/>
<evidence type="ECO:0000313" key="4">
    <source>
        <dbReference type="Proteomes" id="UP000005095"/>
    </source>
</evidence>
<keyword evidence="2" id="KW-0472">Membrane</keyword>